<dbReference type="PROSITE" id="PS51898">
    <property type="entry name" value="TYR_RECOMBINASE"/>
    <property type="match status" value="1"/>
</dbReference>
<dbReference type="Gene3D" id="1.10.443.10">
    <property type="entry name" value="Intergrase catalytic core"/>
    <property type="match status" value="1"/>
</dbReference>
<evidence type="ECO:0008006" key="9">
    <source>
        <dbReference type="Google" id="ProtNLM"/>
    </source>
</evidence>
<evidence type="ECO:0000256" key="2">
    <source>
        <dbReference type="ARBA" id="ARBA00023125"/>
    </source>
</evidence>
<dbReference type="InterPro" id="IPR011010">
    <property type="entry name" value="DNA_brk_join_enz"/>
</dbReference>
<dbReference type="InterPro" id="IPR025269">
    <property type="entry name" value="SAM-like_dom"/>
</dbReference>
<keyword evidence="3" id="KW-0233">DNA recombination</keyword>
<comment type="caution">
    <text evidence="7">The sequence shown here is derived from an EMBL/GenBank/DDBJ whole genome shotgun (WGS) entry which is preliminary data.</text>
</comment>
<evidence type="ECO:0000313" key="7">
    <source>
        <dbReference type="EMBL" id="PEH39789.1"/>
    </source>
</evidence>
<reference evidence="8" key="1">
    <citation type="submission" date="2017-09" db="EMBL/GenBank/DDBJ databases">
        <title>FDA dAtabase for Regulatory Grade micrObial Sequences (FDA-ARGOS): Supporting development and validation of Infectious Disease Dx tests.</title>
        <authorList>
            <person name="Minogue T."/>
            <person name="Wolcott M."/>
            <person name="Wasieloski L."/>
            <person name="Aguilar W."/>
            <person name="Moore D."/>
            <person name="Tallon L."/>
            <person name="Sadzewicz L."/>
            <person name="Ott S."/>
            <person name="Zhao X."/>
            <person name="Nagaraj S."/>
            <person name="Vavikolanu K."/>
            <person name="Aluvathingal J."/>
            <person name="Nadendla S."/>
            <person name="Sichtig H."/>
        </authorList>
    </citation>
    <scope>NUCLEOTIDE SEQUENCE [LARGE SCALE GENOMIC DNA]</scope>
    <source>
        <strain evidence="8">FDAARGOS_390</strain>
    </source>
</reference>
<accession>A0A2A7S8Q0</accession>
<dbReference type="InterPro" id="IPR013762">
    <property type="entry name" value="Integrase-like_cat_sf"/>
</dbReference>
<proteinExistence type="predicted"/>
<dbReference type="InterPro" id="IPR044068">
    <property type="entry name" value="CB"/>
</dbReference>
<evidence type="ECO:0000256" key="4">
    <source>
        <dbReference type="PROSITE-ProRule" id="PRU01248"/>
    </source>
</evidence>
<dbReference type="Pfam" id="PF13102">
    <property type="entry name" value="Phage_int_SAM_5"/>
    <property type="match status" value="1"/>
</dbReference>
<dbReference type="Pfam" id="PF20172">
    <property type="entry name" value="DUF6538"/>
    <property type="match status" value="1"/>
</dbReference>
<evidence type="ECO:0000259" key="6">
    <source>
        <dbReference type="PROSITE" id="PS51900"/>
    </source>
</evidence>
<evidence type="ECO:0000256" key="1">
    <source>
        <dbReference type="ARBA" id="ARBA00022908"/>
    </source>
</evidence>
<feature type="domain" description="Core-binding (CB)" evidence="6">
    <location>
        <begin position="249"/>
        <end position="330"/>
    </location>
</feature>
<organism evidence="7 8">
    <name type="scientific">Burkholderia gladioli</name>
    <name type="common">Pseudomonas marginata</name>
    <name type="synonym">Phytomonas marginata</name>
    <dbReference type="NCBI Taxonomy" id="28095"/>
    <lineage>
        <taxon>Bacteria</taxon>
        <taxon>Pseudomonadati</taxon>
        <taxon>Pseudomonadota</taxon>
        <taxon>Betaproteobacteria</taxon>
        <taxon>Burkholderiales</taxon>
        <taxon>Burkholderiaceae</taxon>
        <taxon>Burkholderia</taxon>
    </lineage>
</organism>
<keyword evidence="2 4" id="KW-0238">DNA-binding</keyword>
<evidence type="ECO:0000256" key="3">
    <source>
        <dbReference type="ARBA" id="ARBA00023172"/>
    </source>
</evidence>
<dbReference type="GO" id="GO:0006310">
    <property type="term" value="P:DNA recombination"/>
    <property type="evidence" value="ECO:0007669"/>
    <property type="project" value="UniProtKB-KW"/>
</dbReference>
<protein>
    <recommendedName>
        <fullName evidence="9">Tyr recombinase domain-containing protein</fullName>
    </recommendedName>
</protein>
<dbReference type="InterPro" id="IPR046668">
    <property type="entry name" value="DUF6538"/>
</dbReference>
<dbReference type="Proteomes" id="UP000220629">
    <property type="component" value="Unassembled WGS sequence"/>
</dbReference>
<keyword evidence="1" id="KW-0229">DNA integration</keyword>
<dbReference type="Gene3D" id="1.10.150.130">
    <property type="match status" value="1"/>
</dbReference>
<evidence type="ECO:0000313" key="8">
    <source>
        <dbReference type="Proteomes" id="UP000220629"/>
    </source>
</evidence>
<dbReference type="SUPFAM" id="SSF56349">
    <property type="entry name" value="DNA breaking-rejoining enzymes"/>
    <property type="match status" value="1"/>
</dbReference>
<dbReference type="InterPro" id="IPR002104">
    <property type="entry name" value="Integrase_catalytic"/>
</dbReference>
<dbReference type="GO" id="GO:0003677">
    <property type="term" value="F:DNA binding"/>
    <property type="evidence" value="ECO:0007669"/>
    <property type="project" value="UniProtKB-UniRule"/>
</dbReference>
<name>A0A2A7S8Q0_BURGA</name>
<evidence type="ECO:0000259" key="5">
    <source>
        <dbReference type="PROSITE" id="PS51898"/>
    </source>
</evidence>
<gene>
    <name evidence="7" type="ORF">CRM94_36735</name>
</gene>
<dbReference type="AlphaFoldDB" id="A0A2A7S8Q0"/>
<dbReference type="PROSITE" id="PS51900">
    <property type="entry name" value="CB"/>
    <property type="match status" value="1"/>
</dbReference>
<feature type="domain" description="Tyr recombinase" evidence="5">
    <location>
        <begin position="351"/>
        <end position="554"/>
    </location>
</feature>
<dbReference type="RefSeq" id="WP_098154614.1">
    <property type="nucleotide sequence ID" value="NZ_CADEWX010000014.1"/>
</dbReference>
<dbReference type="InterPro" id="IPR010998">
    <property type="entry name" value="Integrase_recombinase_N"/>
</dbReference>
<dbReference type="GO" id="GO:0015074">
    <property type="term" value="P:DNA integration"/>
    <property type="evidence" value="ECO:0007669"/>
    <property type="project" value="UniProtKB-KW"/>
</dbReference>
<dbReference type="EMBL" id="PDDY01000004">
    <property type="protein sequence ID" value="PEH39789.1"/>
    <property type="molecule type" value="Genomic_DNA"/>
</dbReference>
<sequence length="563" mass="62465">MPSARPTGVYLRPESTVFQIRILVPNDVRHLWKGASPIRQSLETSDRNEAYVRGHAIRADYLRQFQALRESIRESKPTQITDALVEHIAVKYEHDLLKADEAYRANPEALAFLVNSTAPLGRLTGRAHAPAATLNSSAIWADMGDYLNPDQHLHLGEIHGALLRAIKVDLAIGRYDQARAVAERACEALAIRVDWGQPVGRQALQRIMRAMARTCQAMVDRDAGEPVETPAATISATVEPAREPEDAPKTLRDVLPIWERRTSAKTNAVKDYKRALGLFEQAVGELPLGRLTKAVGARFVDFLLDPARGFKAKTAHNHASAINALVNIAEKTGSIERNPFDLRFDKSVGSGKRYPWTDNEIEQMFAHRLFSEQMDTVPLWRDVTQSDARAVLLILMHTGARVGEIAQLRKQDFQTRGGIETFLVTAEAGTVKTKESDRFVALASHLMADPWFAEWHASLEGDGRAFPSLQGRASTRPGDVFGRWFVKFREEASLPPGALNGTHRFRHWMRSTLAALNIAVTTQDAITGHETKGSSGTTVYTHTASPSVMLEALDRIDWPSVSQ</sequence>